<evidence type="ECO:0000259" key="1">
    <source>
        <dbReference type="Pfam" id="PF08241"/>
    </source>
</evidence>
<evidence type="ECO:0000313" key="3">
    <source>
        <dbReference type="Proteomes" id="UP000739411"/>
    </source>
</evidence>
<dbReference type="InterPro" id="IPR013216">
    <property type="entry name" value="Methyltransf_11"/>
</dbReference>
<dbReference type="SUPFAM" id="SSF53335">
    <property type="entry name" value="S-adenosyl-L-methionine-dependent methyltransferases"/>
    <property type="match status" value="1"/>
</dbReference>
<dbReference type="Proteomes" id="UP000739411">
    <property type="component" value="Unassembled WGS sequence"/>
</dbReference>
<sequence>MKIADPNQTAQVNEIKLMLAELPFDGARVLELGCGKAEKTRLLAETGRLKEIVALEVDDIQHQRNLQVSDLPQVRFSHGGAEAIPATDNSFDIVLMFKSLHHVPVAHMDQALSEIARVLKPGGLAWISEPVFAGDLNEVFRLFHDEKMVREAAFAAICKAVDAGSLSLEKQLFFNTRSFFENFDQFDQRMIQVTHSNHQLAPALYQQVKEKFESYLTPEGATFFNPQRVDMLRKAG</sequence>
<dbReference type="PANTHER" id="PTHR43591">
    <property type="entry name" value="METHYLTRANSFERASE"/>
    <property type="match status" value="1"/>
</dbReference>
<keyword evidence="2" id="KW-0808">Transferase</keyword>
<feature type="domain" description="Methyltransferase type 11" evidence="1">
    <location>
        <begin position="30"/>
        <end position="126"/>
    </location>
</feature>
<protein>
    <submittedName>
        <fullName evidence="2">Class I SAM-dependent methyltransferase</fullName>
    </submittedName>
</protein>
<accession>A0A935JUT1</accession>
<dbReference type="AlphaFoldDB" id="A0A935JUT1"/>
<reference evidence="2 3" key="1">
    <citation type="submission" date="2020-10" db="EMBL/GenBank/DDBJ databases">
        <title>Connecting structure to function with the recovery of over 1000 high-quality activated sludge metagenome-assembled genomes encoding full-length rRNA genes using long-read sequencing.</title>
        <authorList>
            <person name="Singleton C.M."/>
            <person name="Petriglieri F."/>
            <person name="Kristensen J.M."/>
            <person name="Kirkegaard R.H."/>
            <person name="Michaelsen T.Y."/>
            <person name="Andersen M.H."/>
            <person name="Karst S.M."/>
            <person name="Dueholm M.S."/>
            <person name="Nielsen P.H."/>
            <person name="Albertsen M."/>
        </authorList>
    </citation>
    <scope>NUCLEOTIDE SEQUENCE [LARGE SCALE GENOMIC DNA]</scope>
    <source>
        <strain evidence="2">EsbW_18-Q3-R4-48_BATAC.463</strain>
    </source>
</reference>
<organism evidence="2 3">
    <name type="scientific">Candidatus Dechloromonas phosphorivorans</name>
    <dbReference type="NCBI Taxonomy" id="2899244"/>
    <lineage>
        <taxon>Bacteria</taxon>
        <taxon>Pseudomonadati</taxon>
        <taxon>Pseudomonadota</taxon>
        <taxon>Betaproteobacteria</taxon>
        <taxon>Rhodocyclales</taxon>
        <taxon>Azonexaceae</taxon>
        <taxon>Dechloromonas</taxon>
    </lineage>
</organism>
<name>A0A935JUT1_9RHOO</name>
<dbReference type="InterPro" id="IPR029063">
    <property type="entry name" value="SAM-dependent_MTases_sf"/>
</dbReference>
<comment type="caution">
    <text evidence="2">The sequence shown here is derived from an EMBL/GenBank/DDBJ whole genome shotgun (WGS) entry which is preliminary data.</text>
</comment>
<dbReference type="GO" id="GO:0032259">
    <property type="term" value="P:methylation"/>
    <property type="evidence" value="ECO:0007669"/>
    <property type="project" value="UniProtKB-KW"/>
</dbReference>
<gene>
    <name evidence="2" type="ORF">IPJ38_03640</name>
</gene>
<dbReference type="CDD" id="cd02440">
    <property type="entry name" value="AdoMet_MTases"/>
    <property type="match status" value="1"/>
</dbReference>
<evidence type="ECO:0000313" key="2">
    <source>
        <dbReference type="EMBL" id="MBK7414331.1"/>
    </source>
</evidence>
<dbReference type="Pfam" id="PF08241">
    <property type="entry name" value="Methyltransf_11"/>
    <property type="match status" value="1"/>
</dbReference>
<dbReference type="Gene3D" id="3.40.50.150">
    <property type="entry name" value="Vaccinia Virus protein VP39"/>
    <property type="match status" value="1"/>
</dbReference>
<proteinExistence type="predicted"/>
<dbReference type="EMBL" id="JADJMS010000008">
    <property type="protein sequence ID" value="MBK7414331.1"/>
    <property type="molecule type" value="Genomic_DNA"/>
</dbReference>
<keyword evidence="2" id="KW-0489">Methyltransferase</keyword>
<dbReference type="GO" id="GO:0008757">
    <property type="term" value="F:S-adenosylmethionine-dependent methyltransferase activity"/>
    <property type="evidence" value="ECO:0007669"/>
    <property type="project" value="InterPro"/>
</dbReference>